<evidence type="ECO:0000259" key="5">
    <source>
        <dbReference type="Pfam" id="PF16212"/>
    </source>
</evidence>
<dbReference type="Pfam" id="PF16212">
    <property type="entry name" value="PhoLip_ATPase_C"/>
    <property type="match status" value="1"/>
</dbReference>
<evidence type="ECO:0000256" key="4">
    <source>
        <dbReference type="SAM" id="Phobius"/>
    </source>
</evidence>
<keyword evidence="4" id="KW-0472">Membrane</keyword>
<keyword evidence="3" id="KW-0460">Magnesium</keyword>
<keyword evidence="7" id="KW-1185">Reference proteome</keyword>
<reference evidence="6 7" key="1">
    <citation type="journal article" date="2024" name="G3 (Bethesda)">
        <title>Genome assembly of Hibiscus sabdariffa L. provides insights into metabolisms of medicinal natural products.</title>
        <authorList>
            <person name="Kim T."/>
        </authorList>
    </citation>
    <scope>NUCLEOTIDE SEQUENCE [LARGE SCALE GENOMIC DNA]</scope>
    <source>
        <strain evidence="6">TK-2024</strain>
        <tissue evidence="6">Old leaves</tissue>
    </source>
</reference>
<evidence type="ECO:0000256" key="3">
    <source>
        <dbReference type="ARBA" id="ARBA00022842"/>
    </source>
</evidence>
<feature type="transmembrane region" description="Helical" evidence="4">
    <location>
        <begin position="39"/>
        <end position="59"/>
    </location>
</feature>
<dbReference type="PANTHER" id="PTHR24092">
    <property type="entry name" value="PROBABLE PHOSPHOLIPID-TRANSPORTING ATPASE"/>
    <property type="match status" value="1"/>
</dbReference>
<evidence type="ECO:0000256" key="1">
    <source>
        <dbReference type="ARBA" id="ARBA00004141"/>
    </source>
</evidence>
<evidence type="ECO:0000256" key="2">
    <source>
        <dbReference type="ARBA" id="ARBA00022723"/>
    </source>
</evidence>
<name>A0ABR2T0A2_9ROSI</name>
<sequence length="190" mass="22356">MLGQLIPYQFDLQEFFSNMSLLRSAYSFLHYISKSHFTWIQHLFIWGSIAMWYLFLFVYDKLSPTMSGNAYRLLVEALAPAPIYWTDTLLVTITCNFLYLANISYQMCFHPLDHHIIQEIKYYKKDVEDQRMWTRERPKAREKTMIGFTVNHLIQSAGRLDLTFVVENSRLHRLISGPVISSSSILIVNC</sequence>
<keyword evidence="2" id="KW-0479">Metal-binding</keyword>
<keyword evidence="4" id="KW-0812">Transmembrane</keyword>
<feature type="domain" description="P-type ATPase C-terminal" evidence="5">
    <location>
        <begin position="32"/>
        <end position="111"/>
    </location>
</feature>
<dbReference type="PANTHER" id="PTHR24092:SF150">
    <property type="entry name" value="PHOSPHOLIPID-TRANSPORTING ATPASE"/>
    <property type="match status" value="1"/>
</dbReference>
<accession>A0ABR2T0A2</accession>
<comment type="caution">
    <text evidence="6">The sequence shown here is derived from an EMBL/GenBank/DDBJ whole genome shotgun (WGS) entry which is preliminary data.</text>
</comment>
<dbReference type="InterPro" id="IPR032630">
    <property type="entry name" value="P_typ_ATPase_c"/>
</dbReference>
<proteinExistence type="predicted"/>
<organism evidence="6 7">
    <name type="scientific">Hibiscus sabdariffa</name>
    <name type="common">roselle</name>
    <dbReference type="NCBI Taxonomy" id="183260"/>
    <lineage>
        <taxon>Eukaryota</taxon>
        <taxon>Viridiplantae</taxon>
        <taxon>Streptophyta</taxon>
        <taxon>Embryophyta</taxon>
        <taxon>Tracheophyta</taxon>
        <taxon>Spermatophyta</taxon>
        <taxon>Magnoliopsida</taxon>
        <taxon>eudicotyledons</taxon>
        <taxon>Gunneridae</taxon>
        <taxon>Pentapetalae</taxon>
        <taxon>rosids</taxon>
        <taxon>malvids</taxon>
        <taxon>Malvales</taxon>
        <taxon>Malvaceae</taxon>
        <taxon>Malvoideae</taxon>
        <taxon>Hibiscus</taxon>
    </lineage>
</organism>
<gene>
    <name evidence="6" type="ORF">V6N11_032321</name>
</gene>
<dbReference type="EMBL" id="JBBPBN010000010">
    <property type="protein sequence ID" value="KAK9030918.1"/>
    <property type="molecule type" value="Genomic_DNA"/>
</dbReference>
<evidence type="ECO:0000313" key="6">
    <source>
        <dbReference type="EMBL" id="KAK9030918.1"/>
    </source>
</evidence>
<dbReference type="Proteomes" id="UP001396334">
    <property type="component" value="Unassembled WGS sequence"/>
</dbReference>
<protein>
    <recommendedName>
        <fullName evidence="5">P-type ATPase C-terminal domain-containing protein</fullName>
    </recommendedName>
</protein>
<keyword evidence="4" id="KW-1133">Transmembrane helix</keyword>
<comment type="subcellular location">
    <subcellularLocation>
        <location evidence="1">Membrane</location>
        <topology evidence="1">Multi-pass membrane protein</topology>
    </subcellularLocation>
</comment>
<evidence type="ECO:0000313" key="7">
    <source>
        <dbReference type="Proteomes" id="UP001396334"/>
    </source>
</evidence>